<reference evidence="1" key="1">
    <citation type="submission" date="2018-09" db="EMBL/GenBank/DDBJ databases">
        <authorList>
            <person name="Yuan Q."/>
            <person name="Jiang X."/>
            <person name="Jing Y."/>
            <person name="Cheng Q."/>
            <person name="Zhou D."/>
        </authorList>
    </citation>
    <scope>NUCLEOTIDE SEQUENCE</scope>
    <source>
        <strain evidence="1">150707804</strain>
        <plasmid evidence="1">p707804-1FII</plasmid>
    </source>
</reference>
<dbReference type="EMBL" id="MH909330">
    <property type="protein sequence ID" value="QBQ66632.1"/>
    <property type="molecule type" value="Genomic_DNA"/>
</dbReference>
<proteinExistence type="predicted"/>
<geneLocation type="plasmid" evidence="1">
    <name>p707804-1FII</name>
</geneLocation>
<name>A0A482M0M8_9ENTR</name>
<organism evidence="1">
    <name type="scientific">Leclercia adecarboxylata</name>
    <dbReference type="NCBI Taxonomy" id="83655"/>
    <lineage>
        <taxon>Bacteria</taxon>
        <taxon>Pseudomonadati</taxon>
        <taxon>Pseudomonadota</taxon>
        <taxon>Gammaproteobacteria</taxon>
        <taxon>Enterobacterales</taxon>
        <taxon>Enterobacteriaceae</taxon>
        <taxon>Leclercia</taxon>
    </lineage>
</organism>
<sequence>MLNATNMLLVNVRFSLKADLTIPPAFCLELLPAVSRLSFHMIN</sequence>
<protein>
    <submittedName>
        <fullName evidence="1">Uncharacterized protein</fullName>
    </submittedName>
</protein>
<dbReference type="AlphaFoldDB" id="A0A482M0M8"/>
<accession>A0A482M0M8</accession>
<evidence type="ECO:0000313" key="1">
    <source>
        <dbReference type="EMBL" id="QBQ66632.1"/>
    </source>
</evidence>
<keyword evidence="1" id="KW-0614">Plasmid</keyword>